<keyword evidence="3 6" id="KW-0812">Transmembrane</keyword>
<evidence type="ECO:0000256" key="2">
    <source>
        <dbReference type="ARBA" id="ARBA00022475"/>
    </source>
</evidence>
<dbReference type="AlphaFoldDB" id="A0A4R2TJP4"/>
<dbReference type="OrthoDB" id="9792579at2"/>
<evidence type="ECO:0000256" key="1">
    <source>
        <dbReference type="ARBA" id="ARBA00004651"/>
    </source>
</evidence>
<dbReference type="GO" id="GO:0022857">
    <property type="term" value="F:transmembrane transporter activity"/>
    <property type="evidence" value="ECO:0007669"/>
    <property type="project" value="InterPro"/>
</dbReference>
<comment type="subcellular location">
    <subcellularLocation>
        <location evidence="1">Cell membrane</location>
        <topology evidence="1">Multi-pass membrane protein</topology>
    </subcellularLocation>
</comment>
<evidence type="ECO:0000256" key="3">
    <source>
        <dbReference type="ARBA" id="ARBA00022692"/>
    </source>
</evidence>
<feature type="transmembrane region" description="Helical" evidence="6">
    <location>
        <begin position="60"/>
        <end position="80"/>
    </location>
</feature>
<dbReference type="EMBL" id="SLYC01000065">
    <property type="protein sequence ID" value="TCP95042.1"/>
    <property type="molecule type" value="Genomic_DNA"/>
</dbReference>
<feature type="transmembrane region" description="Helical" evidence="6">
    <location>
        <begin position="271"/>
        <end position="290"/>
    </location>
</feature>
<sequence>MGLNISFLAAAVVAGTPLLFATLGAIVSEKAGHLNLGVEGMMLMGAVIGFQVGLLTQNPFLALFAAMIAGAAGALIYALLTITLRANQVVSGLTLTIFGTGFSSFMGQRLVGQIAPDKIKAFFKPVAIPGLSDIPFLGQIFFRHDMFVYLGYIVAILLGIYLYRTSFGLNLRAVGENPGAADAASINITKYKYVHVLLGGALCGLGGAYLSLVYVPAWQDYVTAGRGWIAVALVIFAAWNPYKALMGSYLFGGLDIIGFRIQGTGLQVSQYLIDMLPYLVTIIVLVFVSMKNSRESQGPKALGTPYYREER</sequence>
<dbReference type="PANTHER" id="PTHR43370:SF2">
    <property type="entry name" value="ABC TRANSPORTER PERMEASE PROTEIN"/>
    <property type="match status" value="1"/>
</dbReference>
<name>A0A4R2TJP4_9FIRM</name>
<dbReference type="InterPro" id="IPR001851">
    <property type="entry name" value="ABC_transp_permease"/>
</dbReference>
<evidence type="ECO:0000313" key="7">
    <source>
        <dbReference type="EMBL" id="TCP95042.1"/>
    </source>
</evidence>
<protein>
    <submittedName>
        <fullName evidence="7">Nucleoside ABC transporter membrane protein</fullName>
    </submittedName>
</protein>
<feature type="transmembrane region" description="Helical" evidence="6">
    <location>
        <begin position="34"/>
        <end position="54"/>
    </location>
</feature>
<dbReference type="PANTHER" id="PTHR43370">
    <property type="entry name" value="SUGAR ABC TRANSPORTER INTEGRAL MEMBRANE PROTEIN-RELATED"/>
    <property type="match status" value="1"/>
</dbReference>
<proteinExistence type="predicted"/>
<feature type="transmembrane region" description="Helical" evidence="6">
    <location>
        <begin position="6"/>
        <end position="27"/>
    </location>
</feature>
<evidence type="ECO:0000256" key="6">
    <source>
        <dbReference type="SAM" id="Phobius"/>
    </source>
</evidence>
<feature type="transmembrane region" description="Helical" evidence="6">
    <location>
        <begin position="227"/>
        <end position="251"/>
    </location>
</feature>
<dbReference type="CDD" id="cd06580">
    <property type="entry name" value="TM_PBP1_transp_TpRbsC_like"/>
    <property type="match status" value="1"/>
</dbReference>
<evidence type="ECO:0000256" key="4">
    <source>
        <dbReference type="ARBA" id="ARBA00022989"/>
    </source>
</evidence>
<dbReference type="Proteomes" id="UP000295504">
    <property type="component" value="Unassembled WGS sequence"/>
</dbReference>
<feature type="transmembrane region" description="Helical" evidence="6">
    <location>
        <begin position="146"/>
        <end position="163"/>
    </location>
</feature>
<keyword evidence="4 6" id="KW-1133">Transmembrane helix</keyword>
<gene>
    <name evidence="7" type="ORF">EDD79_10657</name>
</gene>
<keyword evidence="5 6" id="KW-0472">Membrane</keyword>
<reference evidence="7 8" key="1">
    <citation type="submission" date="2019-03" db="EMBL/GenBank/DDBJ databases">
        <title>Genomic Encyclopedia of Type Strains, Phase IV (KMG-IV): sequencing the most valuable type-strain genomes for metagenomic binning, comparative biology and taxonomic classification.</title>
        <authorList>
            <person name="Goeker M."/>
        </authorList>
    </citation>
    <scope>NUCLEOTIDE SEQUENCE [LARGE SCALE GENOMIC DNA]</scope>
    <source>
        <strain evidence="7 8">DSM 100013</strain>
    </source>
</reference>
<dbReference type="RefSeq" id="WP_132849750.1">
    <property type="nucleotide sequence ID" value="NZ_CP058648.1"/>
</dbReference>
<keyword evidence="2" id="KW-1003">Cell membrane</keyword>
<organism evidence="7 8">
    <name type="scientific">Serpentinicella alkaliphila</name>
    <dbReference type="NCBI Taxonomy" id="1734049"/>
    <lineage>
        <taxon>Bacteria</taxon>
        <taxon>Bacillati</taxon>
        <taxon>Bacillota</taxon>
        <taxon>Clostridia</taxon>
        <taxon>Peptostreptococcales</taxon>
        <taxon>Natronincolaceae</taxon>
        <taxon>Serpentinicella</taxon>
    </lineage>
</organism>
<accession>A0A4R2TJP4</accession>
<dbReference type="Pfam" id="PF02653">
    <property type="entry name" value="BPD_transp_2"/>
    <property type="match status" value="1"/>
</dbReference>
<comment type="caution">
    <text evidence="7">The sequence shown here is derived from an EMBL/GenBank/DDBJ whole genome shotgun (WGS) entry which is preliminary data.</text>
</comment>
<dbReference type="GO" id="GO:0005886">
    <property type="term" value="C:plasma membrane"/>
    <property type="evidence" value="ECO:0007669"/>
    <property type="project" value="UniProtKB-SubCell"/>
</dbReference>
<evidence type="ECO:0000256" key="5">
    <source>
        <dbReference type="ARBA" id="ARBA00023136"/>
    </source>
</evidence>
<evidence type="ECO:0000313" key="8">
    <source>
        <dbReference type="Proteomes" id="UP000295504"/>
    </source>
</evidence>
<feature type="transmembrane region" description="Helical" evidence="6">
    <location>
        <begin position="193"/>
        <end position="215"/>
    </location>
</feature>
<keyword evidence="8" id="KW-1185">Reference proteome</keyword>